<organism evidence="1 2">
    <name type="scientific">Symbiodinium pilosum</name>
    <name type="common">Dinoflagellate</name>
    <dbReference type="NCBI Taxonomy" id="2952"/>
    <lineage>
        <taxon>Eukaryota</taxon>
        <taxon>Sar</taxon>
        <taxon>Alveolata</taxon>
        <taxon>Dinophyceae</taxon>
        <taxon>Suessiales</taxon>
        <taxon>Symbiodiniaceae</taxon>
        <taxon>Symbiodinium</taxon>
    </lineage>
</organism>
<comment type="caution">
    <text evidence="1">The sequence shown here is derived from an EMBL/GenBank/DDBJ whole genome shotgun (WGS) entry which is preliminary data.</text>
</comment>
<dbReference type="Proteomes" id="UP000649617">
    <property type="component" value="Unassembled WGS sequence"/>
</dbReference>
<name>A0A812TS80_SYMPI</name>
<keyword evidence="2" id="KW-1185">Reference proteome</keyword>
<evidence type="ECO:0000313" key="2">
    <source>
        <dbReference type="Proteomes" id="UP000649617"/>
    </source>
</evidence>
<proteinExistence type="predicted"/>
<reference evidence="1" key="1">
    <citation type="submission" date="2021-02" db="EMBL/GenBank/DDBJ databases">
        <authorList>
            <person name="Dougan E. K."/>
            <person name="Rhodes N."/>
            <person name="Thang M."/>
            <person name="Chan C."/>
        </authorList>
    </citation>
    <scope>NUCLEOTIDE SEQUENCE</scope>
</reference>
<sequence>LFITQVLEGFLSIADVVKLAQVSQALREVQKPYGLVLTFACAWNEFGSDRTCIRDWLPVYGSFLSYAKRCGLDEGFLDQRISYKHTLFDDMADKFLQPLPWAFKPMSLEPFINFLWLQLVAEPAHFSISSGTFVEVIGSPGKSTEIGQPAAIIALDATYCESGPNDEHFNLAALVMLDDRNVALIMAWAHEIQENECFFGFVLVSRELTDLLDYATSMFQSPAWSYKEDRLQWFGFGISIPYSFEEESPLLGTHEGLESGLRSGIFLDLSDFVEHMRALHPGYVPNHRGLNPMSWHAQRAASEPSS</sequence>
<gene>
    <name evidence="1" type="ORF">SPIL2461_LOCUS14238</name>
</gene>
<dbReference type="AlphaFoldDB" id="A0A812TS80"/>
<feature type="non-terminal residue" evidence="1">
    <location>
        <position position="1"/>
    </location>
</feature>
<protein>
    <submittedName>
        <fullName evidence="1">Uncharacterized protein</fullName>
    </submittedName>
</protein>
<dbReference type="EMBL" id="CAJNIZ010032569">
    <property type="protein sequence ID" value="CAE7538243.1"/>
    <property type="molecule type" value="Genomic_DNA"/>
</dbReference>
<evidence type="ECO:0000313" key="1">
    <source>
        <dbReference type="EMBL" id="CAE7538243.1"/>
    </source>
</evidence>
<accession>A0A812TS80</accession>
<dbReference type="OrthoDB" id="10518444at2759"/>